<keyword evidence="1" id="KW-0472">Membrane</keyword>
<reference evidence="2" key="1">
    <citation type="submission" date="2021-02" db="EMBL/GenBank/DDBJ databases">
        <title>Skermanella TT6 skin isolate.</title>
        <authorList>
            <person name="Lee K."/>
            <person name="Ganzorig M."/>
        </authorList>
    </citation>
    <scope>NUCLEOTIDE SEQUENCE</scope>
    <source>
        <strain evidence="2">TT6</strain>
    </source>
</reference>
<dbReference type="EMBL" id="CP067420">
    <property type="protein sequence ID" value="QQP90238.1"/>
    <property type="molecule type" value="Genomic_DNA"/>
</dbReference>
<evidence type="ECO:0000256" key="1">
    <source>
        <dbReference type="SAM" id="Phobius"/>
    </source>
</evidence>
<feature type="transmembrane region" description="Helical" evidence="1">
    <location>
        <begin position="6"/>
        <end position="27"/>
    </location>
</feature>
<organism evidence="2 3">
    <name type="scientific">Skermanella cutis</name>
    <dbReference type="NCBI Taxonomy" id="2775420"/>
    <lineage>
        <taxon>Bacteria</taxon>
        <taxon>Pseudomonadati</taxon>
        <taxon>Pseudomonadota</taxon>
        <taxon>Alphaproteobacteria</taxon>
        <taxon>Rhodospirillales</taxon>
        <taxon>Azospirillaceae</taxon>
        <taxon>Skermanella</taxon>
    </lineage>
</organism>
<keyword evidence="1" id="KW-1133">Transmembrane helix</keyword>
<evidence type="ECO:0000313" key="3">
    <source>
        <dbReference type="Proteomes" id="UP000595197"/>
    </source>
</evidence>
<accession>A0ABX7B785</accession>
<keyword evidence="3" id="KW-1185">Reference proteome</keyword>
<keyword evidence="1" id="KW-0812">Transmembrane</keyword>
<dbReference type="Proteomes" id="UP000595197">
    <property type="component" value="Chromosome"/>
</dbReference>
<dbReference type="RefSeq" id="WP_201077202.1">
    <property type="nucleotide sequence ID" value="NZ_CP067420.1"/>
</dbReference>
<name>A0ABX7B785_9PROT</name>
<proteinExistence type="predicted"/>
<protein>
    <submittedName>
        <fullName evidence="2">Uncharacterized protein</fullName>
    </submittedName>
</protein>
<sequence length="63" mass="6415">MLTGTNFEAIAILALVAVVHTVVSMVITRKLTGSEQVSTRPAASIIQGAVAPTPANDGLRNAA</sequence>
<evidence type="ECO:0000313" key="2">
    <source>
        <dbReference type="EMBL" id="QQP90238.1"/>
    </source>
</evidence>
<gene>
    <name evidence="2" type="ORF">IGS68_02970</name>
</gene>